<proteinExistence type="predicted"/>
<organism evidence="3 4">
    <name type="scientific">Lautropia dentalis</name>
    <dbReference type="NCBI Taxonomy" id="2490857"/>
    <lineage>
        <taxon>Bacteria</taxon>
        <taxon>Pseudomonadati</taxon>
        <taxon>Pseudomonadota</taxon>
        <taxon>Betaproteobacteria</taxon>
        <taxon>Burkholderiales</taxon>
        <taxon>Burkholderiaceae</taxon>
        <taxon>Lautropia</taxon>
    </lineage>
</organism>
<evidence type="ECO:0000313" key="3">
    <source>
        <dbReference type="EMBL" id="RRN45772.1"/>
    </source>
</evidence>
<gene>
    <name evidence="3" type="ORF">EHV23_06430</name>
</gene>
<evidence type="ECO:0000313" key="4">
    <source>
        <dbReference type="Proteomes" id="UP000270261"/>
    </source>
</evidence>
<feature type="transmembrane region" description="Helical" evidence="2">
    <location>
        <begin position="87"/>
        <end position="104"/>
    </location>
</feature>
<dbReference type="RefSeq" id="WP_125095200.1">
    <property type="nucleotide sequence ID" value="NZ_RRUE01000001.1"/>
</dbReference>
<evidence type="ECO:0000256" key="2">
    <source>
        <dbReference type="SAM" id="Phobius"/>
    </source>
</evidence>
<comment type="caution">
    <text evidence="3">The sequence shown here is derived from an EMBL/GenBank/DDBJ whole genome shotgun (WGS) entry which is preliminary data.</text>
</comment>
<accession>A0A426FSU0</accession>
<sequence length="106" mass="11858">MSSNLTASASFLAVTSAQPAGKIRQERDAGPRSIAPAIVGRAEVPDHGGDSKRSPAMPSSFRFREPEILAIEREIRRQERKESREQLCDAIVWIGLTILFWTFLLY</sequence>
<feature type="region of interest" description="Disordered" evidence="1">
    <location>
        <begin position="22"/>
        <end position="59"/>
    </location>
</feature>
<evidence type="ECO:0000256" key="1">
    <source>
        <dbReference type="SAM" id="MobiDB-lite"/>
    </source>
</evidence>
<reference evidence="3 4" key="1">
    <citation type="submission" date="2018-11" db="EMBL/GenBank/DDBJ databases">
        <title>Genome sequencing of Lautropia sp. KCOM 2505 (= ChDC F240).</title>
        <authorList>
            <person name="Kook J.-K."/>
            <person name="Park S.-N."/>
            <person name="Lim Y.K."/>
        </authorList>
    </citation>
    <scope>NUCLEOTIDE SEQUENCE [LARGE SCALE GENOMIC DNA]</scope>
    <source>
        <strain evidence="3 4">KCOM 2505</strain>
    </source>
</reference>
<dbReference type="Proteomes" id="UP000270261">
    <property type="component" value="Unassembled WGS sequence"/>
</dbReference>
<feature type="compositionally biased region" description="Basic and acidic residues" evidence="1">
    <location>
        <begin position="43"/>
        <end position="53"/>
    </location>
</feature>
<protein>
    <submittedName>
        <fullName evidence="3">Uncharacterized protein</fullName>
    </submittedName>
</protein>
<dbReference type="AlphaFoldDB" id="A0A426FSU0"/>
<keyword evidence="2" id="KW-0812">Transmembrane</keyword>
<keyword evidence="2" id="KW-1133">Transmembrane helix</keyword>
<name>A0A426FSU0_9BURK</name>
<keyword evidence="2" id="KW-0472">Membrane</keyword>
<keyword evidence="4" id="KW-1185">Reference proteome</keyword>
<dbReference type="EMBL" id="RRUE01000001">
    <property type="protein sequence ID" value="RRN45772.1"/>
    <property type="molecule type" value="Genomic_DNA"/>
</dbReference>